<protein>
    <submittedName>
        <fullName evidence="1">Uncharacterized protein</fullName>
    </submittedName>
</protein>
<name>A0ABD2MHE1_9CUCU</name>
<dbReference type="Proteomes" id="UP001516400">
    <property type="component" value="Unassembled WGS sequence"/>
</dbReference>
<accession>A0ABD2MHE1</accession>
<dbReference type="AlphaFoldDB" id="A0ABD2MHE1"/>
<dbReference type="EMBL" id="JABFTP020000001">
    <property type="protein sequence ID" value="KAL3265791.1"/>
    <property type="molecule type" value="Genomic_DNA"/>
</dbReference>
<reference evidence="1 2" key="1">
    <citation type="journal article" date="2021" name="BMC Biol.">
        <title>Horizontally acquired antibacterial genes associated with adaptive radiation of ladybird beetles.</title>
        <authorList>
            <person name="Li H.S."/>
            <person name="Tang X.F."/>
            <person name="Huang Y.H."/>
            <person name="Xu Z.Y."/>
            <person name="Chen M.L."/>
            <person name="Du X.Y."/>
            <person name="Qiu B.Y."/>
            <person name="Chen P.T."/>
            <person name="Zhang W."/>
            <person name="Slipinski A."/>
            <person name="Escalona H.E."/>
            <person name="Waterhouse R.M."/>
            <person name="Zwick A."/>
            <person name="Pang H."/>
        </authorList>
    </citation>
    <scope>NUCLEOTIDE SEQUENCE [LARGE SCALE GENOMIC DNA]</scope>
    <source>
        <strain evidence="1">SYSU2018</strain>
    </source>
</reference>
<keyword evidence="2" id="KW-1185">Reference proteome</keyword>
<organism evidence="1 2">
    <name type="scientific">Cryptolaemus montrouzieri</name>
    <dbReference type="NCBI Taxonomy" id="559131"/>
    <lineage>
        <taxon>Eukaryota</taxon>
        <taxon>Metazoa</taxon>
        <taxon>Ecdysozoa</taxon>
        <taxon>Arthropoda</taxon>
        <taxon>Hexapoda</taxon>
        <taxon>Insecta</taxon>
        <taxon>Pterygota</taxon>
        <taxon>Neoptera</taxon>
        <taxon>Endopterygota</taxon>
        <taxon>Coleoptera</taxon>
        <taxon>Polyphaga</taxon>
        <taxon>Cucujiformia</taxon>
        <taxon>Coccinelloidea</taxon>
        <taxon>Coccinellidae</taxon>
        <taxon>Scymninae</taxon>
        <taxon>Scymnini</taxon>
        <taxon>Cryptolaemus</taxon>
    </lineage>
</organism>
<evidence type="ECO:0000313" key="2">
    <source>
        <dbReference type="Proteomes" id="UP001516400"/>
    </source>
</evidence>
<comment type="caution">
    <text evidence="1">The sequence shown here is derived from an EMBL/GenBank/DDBJ whole genome shotgun (WGS) entry which is preliminary data.</text>
</comment>
<evidence type="ECO:0000313" key="1">
    <source>
        <dbReference type="EMBL" id="KAL3265791.1"/>
    </source>
</evidence>
<sequence length="228" mass="27643">MFIKVNMSKRQRVIDNYLHYRSINRRRDEDIEKITADLEVMKDVYRKIKSVIEKFEDKYESYLKSVIKKSLKFNKIYDILHHYDELINARQLTNQKRNQLFNVTGWIQEHFRNITFHEVIVFKNLLMRIDGLLNKYADSNRRSQKAELLPIDVVDRIDQFRLEIERTLSSIHMLYLLICRRANIEPIFEKNDFDHKLSYIKRTFATMNEIIKKSEIENSNNEQLKVLP</sequence>
<proteinExistence type="predicted"/>
<gene>
    <name evidence="1" type="ORF">HHI36_009989</name>
</gene>